<sequence length="41" mass="4720">MHIIDDGHLFLITRAEAVAPIIMKFLEEERLRAVIHPRPAV</sequence>
<dbReference type="Proteomes" id="UP000277179">
    <property type="component" value="Unassembled WGS sequence"/>
</dbReference>
<evidence type="ECO:0000313" key="1">
    <source>
        <dbReference type="EMBL" id="RMQ90330.1"/>
    </source>
</evidence>
<gene>
    <name evidence="1" type="ORF">ALP97_04718</name>
</gene>
<comment type="caution">
    <text evidence="1">The sequence shown here is derived from an EMBL/GenBank/DDBJ whole genome shotgun (WGS) entry which is preliminary data.</text>
</comment>
<protein>
    <submittedName>
        <fullName evidence="1">Uncharacterized protein</fullName>
    </submittedName>
</protein>
<proteinExistence type="predicted"/>
<dbReference type="EMBL" id="RBRL01000122">
    <property type="protein sequence ID" value="RMQ90330.1"/>
    <property type="molecule type" value="Genomic_DNA"/>
</dbReference>
<dbReference type="AlphaFoldDB" id="A0A3M4QJE4"/>
<accession>A0A3M4QJE4</accession>
<evidence type="ECO:0000313" key="2">
    <source>
        <dbReference type="Proteomes" id="UP000277179"/>
    </source>
</evidence>
<reference evidence="1 2" key="1">
    <citation type="submission" date="2018-08" db="EMBL/GenBank/DDBJ databases">
        <title>Recombination of ecologically and evolutionarily significant loci maintains genetic cohesion in the Pseudomonas syringae species complex.</title>
        <authorList>
            <person name="Dillon M."/>
            <person name="Thakur S."/>
            <person name="Almeida R.N.D."/>
            <person name="Weir B.S."/>
            <person name="Guttman D.S."/>
        </authorList>
    </citation>
    <scope>NUCLEOTIDE SEQUENCE [LARGE SCALE GENOMIC DNA]</scope>
    <source>
        <strain evidence="1 2">ICMP 11288</strain>
    </source>
</reference>
<organism evidence="1 2">
    <name type="scientific">Pseudomonas salomonii</name>
    <dbReference type="NCBI Taxonomy" id="191391"/>
    <lineage>
        <taxon>Bacteria</taxon>
        <taxon>Pseudomonadati</taxon>
        <taxon>Pseudomonadota</taxon>
        <taxon>Gammaproteobacteria</taxon>
        <taxon>Pseudomonadales</taxon>
        <taxon>Pseudomonadaceae</taxon>
        <taxon>Pseudomonas</taxon>
    </lineage>
</organism>
<name>A0A3M4QJE4_9PSED</name>